<keyword evidence="11" id="KW-0324">Glycolysis</keyword>
<dbReference type="GO" id="GO:0030955">
    <property type="term" value="F:potassium ion binding"/>
    <property type="evidence" value="ECO:0007669"/>
    <property type="project" value="InterPro"/>
</dbReference>
<dbReference type="Pfam" id="PF00224">
    <property type="entry name" value="PK"/>
    <property type="match status" value="1"/>
</dbReference>
<dbReference type="STRING" id="1088818.A0A2I0AJQ1"/>
<dbReference type="EMBL" id="KZ451978">
    <property type="protein sequence ID" value="PKA55696.1"/>
    <property type="molecule type" value="Genomic_DNA"/>
</dbReference>
<evidence type="ECO:0000256" key="10">
    <source>
        <dbReference type="ARBA" id="ARBA00022842"/>
    </source>
</evidence>
<dbReference type="Proteomes" id="UP000236161">
    <property type="component" value="Unassembled WGS sequence"/>
</dbReference>
<keyword evidence="8 14" id="KW-0418">Kinase</keyword>
<proteinExistence type="inferred from homology"/>
<evidence type="ECO:0000256" key="11">
    <source>
        <dbReference type="ARBA" id="ARBA00023152"/>
    </source>
</evidence>
<comment type="pathway">
    <text evidence="2">Carbohydrate degradation; glycolysis; pyruvate from D-glyceraldehyde 3-phosphate: step 5/5.</text>
</comment>
<keyword evidence="5 14" id="KW-0808">Transferase</keyword>
<evidence type="ECO:0000256" key="8">
    <source>
        <dbReference type="ARBA" id="ARBA00022777"/>
    </source>
</evidence>
<name>A0A2I0AJQ1_9ASPA</name>
<dbReference type="InterPro" id="IPR015806">
    <property type="entry name" value="Pyrv_Knase_insert_dom_sf"/>
</dbReference>
<evidence type="ECO:0000256" key="4">
    <source>
        <dbReference type="ARBA" id="ARBA00012142"/>
    </source>
</evidence>
<dbReference type="InterPro" id="IPR040442">
    <property type="entry name" value="Pyrv_kinase-like_dom_sf"/>
</dbReference>
<keyword evidence="10" id="KW-0460">Magnesium</keyword>
<dbReference type="SUPFAM" id="SSF50800">
    <property type="entry name" value="PK beta-barrel domain-like"/>
    <property type="match status" value="1"/>
</dbReference>
<dbReference type="GO" id="GO:0004743">
    <property type="term" value="F:pyruvate kinase activity"/>
    <property type="evidence" value="ECO:0007669"/>
    <property type="project" value="UniProtKB-EC"/>
</dbReference>
<evidence type="ECO:0000256" key="1">
    <source>
        <dbReference type="ARBA" id="ARBA00001958"/>
    </source>
</evidence>
<organism evidence="14 15">
    <name type="scientific">Apostasia shenzhenica</name>
    <dbReference type="NCBI Taxonomy" id="1088818"/>
    <lineage>
        <taxon>Eukaryota</taxon>
        <taxon>Viridiplantae</taxon>
        <taxon>Streptophyta</taxon>
        <taxon>Embryophyta</taxon>
        <taxon>Tracheophyta</taxon>
        <taxon>Spermatophyta</taxon>
        <taxon>Magnoliopsida</taxon>
        <taxon>Liliopsida</taxon>
        <taxon>Asparagales</taxon>
        <taxon>Orchidaceae</taxon>
        <taxon>Apostasioideae</taxon>
        <taxon>Apostasia</taxon>
    </lineage>
</organism>
<gene>
    <name evidence="14" type="primary">PKP4</name>
    <name evidence="14" type="ORF">AXF42_Ash011988</name>
</gene>
<dbReference type="GO" id="GO:0016301">
    <property type="term" value="F:kinase activity"/>
    <property type="evidence" value="ECO:0007669"/>
    <property type="project" value="UniProtKB-KW"/>
</dbReference>
<evidence type="ECO:0000256" key="12">
    <source>
        <dbReference type="ARBA" id="ARBA00023317"/>
    </source>
</evidence>
<dbReference type="GO" id="GO:0005524">
    <property type="term" value="F:ATP binding"/>
    <property type="evidence" value="ECO:0007669"/>
    <property type="project" value="UniProtKB-KW"/>
</dbReference>
<dbReference type="InterPro" id="IPR015793">
    <property type="entry name" value="Pyrv_Knase_brl"/>
</dbReference>
<evidence type="ECO:0000256" key="7">
    <source>
        <dbReference type="ARBA" id="ARBA00022741"/>
    </source>
</evidence>
<evidence type="ECO:0000313" key="15">
    <source>
        <dbReference type="Proteomes" id="UP000236161"/>
    </source>
</evidence>
<dbReference type="InterPro" id="IPR015813">
    <property type="entry name" value="Pyrv/PenolPyrv_kinase-like_dom"/>
</dbReference>
<accession>A0A2I0AJQ1</accession>
<dbReference type="UniPathway" id="UPA00109">
    <property type="reaction ID" value="UER00188"/>
</dbReference>
<dbReference type="AlphaFoldDB" id="A0A2I0AJQ1"/>
<evidence type="ECO:0000256" key="9">
    <source>
        <dbReference type="ARBA" id="ARBA00022840"/>
    </source>
</evidence>
<evidence type="ECO:0000313" key="14">
    <source>
        <dbReference type="EMBL" id="PKA55696.1"/>
    </source>
</evidence>
<dbReference type="Gene3D" id="3.20.20.60">
    <property type="entry name" value="Phosphoenolpyruvate-binding domains"/>
    <property type="match status" value="2"/>
</dbReference>
<dbReference type="OrthoDB" id="1881597at2759"/>
<comment type="cofactor">
    <cofactor evidence="1">
        <name>K(+)</name>
        <dbReference type="ChEBI" id="CHEBI:29103"/>
    </cofactor>
</comment>
<dbReference type="EC" id="2.7.1.40" evidence="4"/>
<keyword evidence="6" id="KW-0479">Metal-binding</keyword>
<reference evidence="14 15" key="1">
    <citation type="journal article" date="2017" name="Nature">
        <title>The Apostasia genome and the evolution of orchids.</title>
        <authorList>
            <person name="Zhang G.Q."/>
            <person name="Liu K.W."/>
            <person name="Li Z."/>
            <person name="Lohaus R."/>
            <person name="Hsiao Y.Y."/>
            <person name="Niu S.C."/>
            <person name="Wang J.Y."/>
            <person name="Lin Y.C."/>
            <person name="Xu Q."/>
            <person name="Chen L.J."/>
            <person name="Yoshida K."/>
            <person name="Fujiwara S."/>
            <person name="Wang Z.W."/>
            <person name="Zhang Y.Q."/>
            <person name="Mitsuda N."/>
            <person name="Wang M."/>
            <person name="Liu G.H."/>
            <person name="Pecoraro L."/>
            <person name="Huang H.X."/>
            <person name="Xiao X.J."/>
            <person name="Lin M."/>
            <person name="Wu X.Y."/>
            <person name="Wu W.L."/>
            <person name="Chen Y.Y."/>
            <person name="Chang S.B."/>
            <person name="Sakamoto S."/>
            <person name="Ohme-Takagi M."/>
            <person name="Yagi M."/>
            <person name="Zeng S.J."/>
            <person name="Shen C.Y."/>
            <person name="Yeh C.M."/>
            <person name="Luo Y.B."/>
            <person name="Tsai W.C."/>
            <person name="Van de Peer Y."/>
            <person name="Liu Z.J."/>
        </authorList>
    </citation>
    <scope>NUCLEOTIDE SEQUENCE [LARGE SCALE GENOMIC DNA]</scope>
    <source>
        <strain evidence="15">cv. Shenzhen</strain>
        <tissue evidence="14">Stem</tissue>
    </source>
</reference>
<dbReference type="SUPFAM" id="SSF51621">
    <property type="entry name" value="Phosphoenolpyruvate/pyruvate domain"/>
    <property type="match status" value="1"/>
</dbReference>
<dbReference type="GO" id="GO:0000287">
    <property type="term" value="F:magnesium ion binding"/>
    <property type="evidence" value="ECO:0007669"/>
    <property type="project" value="InterPro"/>
</dbReference>
<dbReference type="InterPro" id="IPR001697">
    <property type="entry name" value="Pyr_Knase"/>
</dbReference>
<keyword evidence="7" id="KW-0547">Nucleotide-binding</keyword>
<protein>
    <recommendedName>
        <fullName evidence="4">pyruvate kinase</fullName>
        <ecNumber evidence="4">2.7.1.40</ecNumber>
    </recommendedName>
</protein>
<dbReference type="PANTHER" id="PTHR11817">
    <property type="entry name" value="PYRUVATE KINASE"/>
    <property type="match status" value="1"/>
</dbReference>
<evidence type="ECO:0000256" key="6">
    <source>
        <dbReference type="ARBA" id="ARBA00022723"/>
    </source>
</evidence>
<dbReference type="InterPro" id="IPR011037">
    <property type="entry name" value="Pyrv_Knase-like_insert_dom_sf"/>
</dbReference>
<evidence type="ECO:0000259" key="13">
    <source>
        <dbReference type="Pfam" id="PF00224"/>
    </source>
</evidence>
<evidence type="ECO:0000256" key="3">
    <source>
        <dbReference type="ARBA" id="ARBA00008663"/>
    </source>
</evidence>
<keyword evidence="9" id="KW-0067">ATP-binding</keyword>
<comment type="similarity">
    <text evidence="3">Belongs to the pyruvate kinase family.</text>
</comment>
<keyword evidence="12 14" id="KW-0670">Pyruvate</keyword>
<dbReference type="Gene3D" id="2.40.33.10">
    <property type="entry name" value="PK beta-barrel domain-like"/>
    <property type="match status" value="1"/>
</dbReference>
<keyword evidence="15" id="KW-1185">Reference proteome</keyword>
<evidence type="ECO:0000256" key="2">
    <source>
        <dbReference type="ARBA" id="ARBA00004997"/>
    </source>
</evidence>
<sequence>MADHDWILTFFLSFRSETLVCVPWNWPSRRVPATNLYMEESRRYFQSCCQRVLRQRDNLFSATNLTHYLALKGLDLQLLKEDLSSIGLLDLESINSHVLASIDIIIQLLHKLLSNTLDNNDSAIYLDKGYSTALLSGNVEGFNMETIKKRISHHATGLFGEHRGKKSCHLMVTVGREGASTEMLIPNLLKAGADVIRINCAHDNLTIWSEIIRIVKYNCQMLEKPCRILMDLAGTKLRTQSLRTYLNIVKISPKKDSEGNVIFSALVWLCCDGCDPPAHLYPNAIICIKKSFFNKLKTGETLDFVDARGRKRFLRVLKKSPSLANYGCMAECLQTTYIKVGTELLVKKKRRKISGQVLKIPAVKLFIRLKVGDLLTIFKSSFMSTNEFGITALASKVITCSDHLHDLVEVGEPIAFDDGKIQGKIKEKCLSSISVLITHASPKGSKLRAGKSINVPKSKIQFKGLSQKDLIDLDFVGANADMVGFSFIRDVAELVFLQHELEKRNLQNLGIILKVETKDGLQRLPSLLFQAMQSSNPVGVMIARGDLMVECGWDKLGDIQEEILSICSAAHIPVIWATQVLESLIKFGFPTRAEITDVAAAMR</sequence>
<evidence type="ECO:0000256" key="5">
    <source>
        <dbReference type="ARBA" id="ARBA00022679"/>
    </source>
</evidence>
<feature type="domain" description="Pyruvate kinase barrel" evidence="13">
    <location>
        <begin position="398"/>
        <end position="602"/>
    </location>
</feature>